<dbReference type="Pfam" id="PF09865">
    <property type="entry name" value="DUF2092"/>
    <property type="match status" value="1"/>
</dbReference>
<name>A0A5M6IMP2_9PROT</name>
<gene>
    <name evidence="2" type="ORF">F1189_25245</name>
</gene>
<dbReference type="Proteomes" id="UP000325255">
    <property type="component" value="Unassembled WGS sequence"/>
</dbReference>
<organism evidence="2 3">
    <name type="scientific">Rhodovastum atsumiense</name>
    <dbReference type="NCBI Taxonomy" id="504468"/>
    <lineage>
        <taxon>Bacteria</taxon>
        <taxon>Pseudomonadati</taxon>
        <taxon>Pseudomonadota</taxon>
        <taxon>Alphaproteobacteria</taxon>
        <taxon>Acetobacterales</taxon>
        <taxon>Acetobacteraceae</taxon>
        <taxon>Rhodovastum</taxon>
    </lineage>
</organism>
<dbReference type="PIRSF" id="PIRSF012443">
    <property type="entry name" value="UCP012443"/>
    <property type="match status" value="1"/>
</dbReference>
<dbReference type="InterPro" id="IPR019207">
    <property type="entry name" value="DUF2092"/>
</dbReference>
<dbReference type="InterPro" id="IPR029046">
    <property type="entry name" value="LolA/LolB/LppX"/>
</dbReference>
<dbReference type="EMBL" id="VWPK01000056">
    <property type="protein sequence ID" value="KAA5609227.1"/>
    <property type="molecule type" value="Genomic_DNA"/>
</dbReference>
<keyword evidence="1" id="KW-0732">Signal</keyword>
<proteinExistence type="predicted"/>
<dbReference type="SUPFAM" id="SSF89392">
    <property type="entry name" value="Prokaryotic lipoproteins and lipoprotein localization factors"/>
    <property type="match status" value="1"/>
</dbReference>
<evidence type="ECO:0000313" key="2">
    <source>
        <dbReference type="EMBL" id="KAA5609227.1"/>
    </source>
</evidence>
<evidence type="ECO:0000313" key="3">
    <source>
        <dbReference type="Proteomes" id="UP000325255"/>
    </source>
</evidence>
<reference evidence="2 3" key="1">
    <citation type="submission" date="2019-09" db="EMBL/GenBank/DDBJ databases">
        <title>Genome sequence of Rhodovastum atsumiense, a diverse member of the Acetobacteraceae family of non-sulfur purple photosynthetic bacteria.</title>
        <authorList>
            <person name="Meyer T."/>
            <person name="Kyndt J."/>
        </authorList>
    </citation>
    <scope>NUCLEOTIDE SEQUENCE [LARGE SCALE GENOMIC DNA]</scope>
    <source>
        <strain evidence="2 3">DSM 21279</strain>
    </source>
</reference>
<accession>A0A5M6IMP2</accession>
<protein>
    <submittedName>
        <fullName evidence="2">DUF2092 domain-containing protein</fullName>
    </submittedName>
</protein>
<dbReference type="AlphaFoldDB" id="A0A5M6IMP2"/>
<evidence type="ECO:0000256" key="1">
    <source>
        <dbReference type="ARBA" id="ARBA00022729"/>
    </source>
</evidence>
<dbReference type="OrthoDB" id="116979at2"/>
<keyword evidence="3" id="KW-1185">Reference proteome</keyword>
<comment type="caution">
    <text evidence="2">The sequence shown here is derived from an EMBL/GenBank/DDBJ whole genome shotgun (WGS) entry which is preliminary data.</text>
</comment>
<dbReference type="Gene3D" id="2.50.20.10">
    <property type="entry name" value="Lipoprotein localisation LolA/LolB/LppX"/>
    <property type="match status" value="1"/>
</dbReference>
<sequence length="247" mass="27063">MLLLVPAYARAQDTAEEAHRILKAMSDYLAQQKVIRVTLDSDIEVITPELQKIQFTSSGSALLQRPDHLRAQRAGGSSSVDLAFDGRTVTFHGETTRAYAQFDAPGSVDQLVERLRDQYGIATPGADLLGSDVYTTLTADVVEARHVGRGFVDGIACEHLAFRDVDTDWQIWIEPGERPIPRKYVITSKTLAGGPQYTMRIREWRTDIVPTPDAFAFTPPADAKKVAIEDLAGIDEVPSGGVPGSRQ</sequence>